<accession>A0A917F8I9</accession>
<dbReference type="EMBL" id="BMCT01000002">
    <property type="protein sequence ID" value="GGF60041.1"/>
    <property type="molecule type" value="Genomic_DNA"/>
</dbReference>
<reference evidence="1" key="1">
    <citation type="journal article" date="2014" name="Int. J. Syst. Evol. Microbiol.">
        <title>Complete genome sequence of Corynebacterium casei LMG S-19264T (=DSM 44701T), isolated from a smear-ripened cheese.</title>
        <authorList>
            <consortium name="US DOE Joint Genome Institute (JGI-PGF)"/>
            <person name="Walter F."/>
            <person name="Albersmeier A."/>
            <person name="Kalinowski J."/>
            <person name="Ruckert C."/>
        </authorList>
    </citation>
    <scope>NUCLEOTIDE SEQUENCE</scope>
    <source>
        <strain evidence="1">CCM 7897</strain>
    </source>
</reference>
<keyword evidence="2" id="KW-1185">Reference proteome</keyword>
<evidence type="ECO:0008006" key="3">
    <source>
        <dbReference type="Google" id="ProtNLM"/>
    </source>
</evidence>
<dbReference type="AlphaFoldDB" id="A0A917F8I9"/>
<comment type="caution">
    <text evidence="1">The sequence shown here is derived from an EMBL/GenBank/DDBJ whole genome shotgun (WGS) entry which is preliminary data.</text>
</comment>
<dbReference type="Proteomes" id="UP000606044">
    <property type="component" value="Unassembled WGS sequence"/>
</dbReference>
<sequence length="327" mass="37122">MSDSFFEGMPLRPPVDPQESARDYMLRACLLNGWTWKSPRKWAVGSPIVRDEESLRRILEPLGPSDVDSLIRATPIQSDRADQLCQPNAVTLPPWSVWSRRWCPACWRADLAAPTGGRAPLWNLKNRFWWSIDAIHTCPFHNTKLNCRCPHCAVVVSWKCPSMITCSGGHDLLDAEPEPVCEQHVLADRYLLGRLGVIEPLALPILDEVNFEAAAVTLNKLGTSVILGPTYLYGAGDRTAECMSEGVRLLSDWPRRFESYIAEIVGAEDAKHRWARDVLCNVFHFVLSAPDRDLGEKMERVMFQEIFRHPVNVERAYEIKWDGGRTR</sequence>
<protein>
    <recommendedName>
        <fullName evidence="3">TniQ protein</fullName>
    </recommendedName>
</protein>
<evidence type="ECO:0000313" key="2">
    <source>
        <dbReference type="Proteomes" id="UP000606044"/>
    </source>
</evidence>
<organism evidence="1 2">
    <name type="scientific">Azorhizobium oxalatiphilum</name>
    <dbReference type="NCBI Taxonomy" id="980631"/>
    <lineage>
        <taxon>Bacteria</taxon>
        <taxon>Pseudomonadati</taxon>
        <taxon>Pseudomonadota</taxon>
        <taxon>Alphaproteobacteria</taxon>
        <taxon>Hyphomicrobiales</taxon>
        <taxon>Xanthobacteraceae</taxon>
        <taxon>Azorhizobium</taxon>
    </lineage>
</organism>
<evidence type="ECO:0000313" key="1">
    <source>
        <dbReference type="EMBL" id="GGF60041.1"/>
    </source>
</evidence>
<proteinExistence type="predicted"/>
<name>A0A917F8I9_9HYPH</name>
<reference evidence="1" key="2">
    <citation type="submission" date="2020-09" db="EMBL/GenBank/DDBJ databases">
        <authorList>
            <person name="Sun Q."/>
            <person name="Sedlacek I."/>
        </authorList>
    </citation>
    <scope>NUCLEOTIDE SEQUENCE</scope>
    <source>
        <strain evidence="1">CCM 7897</strain>
    </source>
</reference>
<gene>
    <name evidence="1" type="ORF">GCM10007301_19710</name>
</gene>